<evidence type="ECO:0000259" key="7">
    <source>
        <dbReference type="Pfam" id="PF06271"/>
    </source>
</evidence>
<keyword evidence="3 6" id="KW-1133">Transmembrane helix</keyword>
<dbReference type="Pfam" id="PF06271">
    <property type="entry name" value="RDD"/>
    <property type="match status" value="1"/>
</dbReference>
<evidence type="ECO:0000256" key="4">
    <source>
        <dbReference type="ARBA" id="ARBA00023136"/>
    </source>
</evidence>
<feature type="transmembrane region" description="Helical" evidence="6">
    <location>
        <begin position="156"/>
        <end position="178"/>
    </location>
</feature>
<keyword evidence="9" id="KW-1185">Reference proteome</keyword>
<evidence type="ECO:0000313" key="8">
    <source>
        <dbReference type="EMBL" id="OPC81783.1"/>
    </source>
</evidence>
<sequence>MRLIARTVDYLLTTALVLPLWFLAYHYIQGKAADLPTKVVRDSFLDVVFGRAGEAQRAPLEAVDGLWSTTKTLLLLLVLAHLLVPALYDWFMHARFGRTLGKIMIGAKVVPAGTSAQAVRGRVPVGAWRAARRTLVAVVVPWAAVLLTWYEVALRQWGTAGLFALLALVGFLDPLAVLGPRRRAWHDRTAGTVVVNVKVLARGWSATRNASAAMVQGARGASTTMARNARDRWQSSRGASPDRPNDPS</sequence>
<reference evidence="8 9" key="1">
    <citation type="submission" date="2017-03" db="EMBL/GenBank/DDBJ databases">
        <title>Draft genome sequence of Streptomyces scabrisporus NF3, endophyte isolated from Amphipterygium adstringens.</title>
        <authorList>
            <person name="Vazquez M."/>
            <person name="Ceapa C.D."/>
            <person name="Rodriguez Luna D."/>
            <person name="Sanchez Esquivel S."/>
        </authorList>
    </citation>
    <scope>NUCLEOTIDE SEQUENCE [LARGE SCALE GENOMIC DNA]</scope>
    <source>
        <strain evidence="8 9">NF3</strain>
    </source>
</reference>
<feature type="domain" description="RDD" evidence="7">
    <location>
        <begin position="2"/>
        <end position="191"/>
    </location>
</feature>
<evidence type="ECO:0000313" key="9">
    <source>
        <dbReference type="Proteomes" id="UP000190037"/>
    </source>
</evidence>
<keyword evidence="2 6" id="KW-0812">Transmembrane</keyword>
<accession>A0A1T3NY70</accession>
<evidence type="ECO:0000256" key="6">
    <source>
        <dbReference type="SAM" id="Phobius"/>
    </source>
</evidence>
<dbReference type="Proteomes" id="UP000190037">
    <property type="component" value="Unassembled WGS sequence"/>
</dbReference>
<organism evidence="8 9">
    <name type="scientific">Embleya scabrispora</name>
    <dbReference type="NCBI Taxonomy" id="159449"/>
    <lineage>
        <taxon>Bacteria</taxon>
        <taxon>Bacillati</taxon>
        <taxon>Actinomycetota</taxon>
        <taxon>Actinomycetes</taxon>
        <taxon>Kitasatosporales</taxon>
        <taxon>Streptomycetaceae</taxon>
        <taxon>Embleya</taxon>
    </lineage>
</organism>
<comment type="caution">
    <text evidence="8">The sequence shown here is derived from an EMBL/GenBank/DDBJ whole genome shotgun (WGS) entry which is preliminary data.</text>
</comment>
<protein>
    <recommendedName>
        <fullName evidence="7">RDD domain-containing protein</fullName>
    </recommendedName>
</protein>
<proteinExistence type="predicted"/>
<evidence type="ECO:0000256" key="3">
    <source>
        <dbReference type="ARBA" id="ARBA00022989"/>
    </source>
</evidence>
<gene>
    <name evidence="8" type="ORF">B4N89_13310</name>
</gene>
<evidence type="ECO:0000256" key="2">
    <source>
        <dbReference type="ARBA" id="ARBA00022692"/>
    </source>
</evidence>
<feature type="region of interest" description="Disordered" evidence="5">
    <location>
        <begin position="217"/>
        <end position="248"/>
    </location>
</feature>
<evidence type="ECO:0000256" key="1">
    <source>
        <dbReference type="ARBA" id="ARBA00004141"/>
    </source>
</evidence>
<dbReference type="EMBL" id="MWQN01000001">
    <property type="protein sequence ID" value="OPC81783.1"/>
    <property type="molecule type" value="Genomic_DNA"/>
</dbReference>
<comment type="subcellular location">
    <subcellularLocation>
        <location evidence="1">Membrane</location>
        <topology evidence="1">Multi-pass membrane protein</topology>
    </subcellularLocation>
</comment>
<dbReference type="AlphaFoldDB" id="A0A1T3NY70"/>
<keyword evidence="4 6" id="KW-0472">Membrane</keyword>
<feature type="transmembrane region" description="Helical" evidence="6">
    <location>
        <begin position="73"/>
        <end position="91"/>
    </location>
</feature>
<evidence type="ECO:0000256" key="5">
    <source>
        <dbReference type="SAM" id="MobiDB-lite"/>
    </source>
</evidence>
<feature type="transmembrane region" description="Helical" evidence="6">
    <location>
        <begin position="130"/>
        <end position="150"/>
    </location>
</feature>
<name>A0A1T3NY70_9ACTN</name>
<feature type="transmembrane region" description="Helical" evidence="6">
    <location>
        <begin position="7"/>
        <end position="28"/>
    </location>
</feature>
<dbReference type="InterPro" id="IPR010432">
    <property type="entry name" value="RDD"/>
</dbReference>
<dbReference type="GO" id="GO:0016020">
    <property type="term" value="C:membrane"/>
    <property type="evidence" value="ECO:0007669"/>
    <property type="project" value="UniProtKB-SubCell"/>
</dbReference>